<evidence type="ECO:0000256" key="4">
    <source>
        <dbReference type="PROSITE-ProRule" id="PRU00834"/>
    </source>
</evidence>
<keyword evidence="3" id="KW-0862">Zinc</keyword>
<name>A0A8W8L2R0_MAGGI</name>
<dbReference type="AlphaFoldDB" id="A0A8W8L2R0"/>
<keyword evidence="1" id="KW-0479">Metal-binding</keyword>
<keyword evidence="7" id="KW-1185">Reference proteome</keyword>
<evidence type="ECO:0000259" key="5">
    <source>
        <dbReference type="PROSITE" id="PS51501"/>
    </source>
</evidence>
<dbReference type="GO" id="GO:0030150">
    <property type="term" value="P:protein import into mitochondrial matrix"/>
    <property type="evidence" value="ECO:0007669"/>
    <property type="project" value="TreeGrafter"/>
</dbReference>
<evidence type="ECO:0000256" key="1">
    <source>
        <dbReference type="ARBA" id="ARBA00022723"/>
    </source>
</evidence>
<evidence type="ECO:0000256" key="3">
    <source>
        <dbReference type="ARBA" id="ARBA00022833"/>
    </source>
</evidence>
<dbReference type="GO" id="GO:0051087">
    <property type="term" value="F:protein-folding chaperone binding"/>
    <property type="evidence" value="ECO:0007669"/>
    <property type="project" value="TreeGrafter"/>
</dbReference>
<dbReference type="InterPro" id="IPR007853">
    <property type="entry name" value="Znf_DNL-typ"/>
</dbReference>
<dbReference type="EnsemblMetazoa" id="G26339.1">
    <property type="protein sequence ID" value="G26339.1:cds"/>
    <property type="gene ID" value="G26339"/>
</dbReference>
<dbReference type="Proteomes" id="UP000005408">
    <property type="component" value="Unassembled WGS sequence"/>
</dbReference>
<dbReference type="PANTHER" id="PTHR20922:SF13">
    <property type="entry name" value="DNL-TYPE ZINC FINGER PROTEIN"/>
    <property type="match status" value="1"/>
</dbReference>
<sequence>MNKRLLSSFSRAVFQRKHFSQQLCQTAVKSVIWSDTQRNDQRLRIPRTCSKTVSNRWMSTDNSESDSNSTTPLGKLKQIMAIQFTCKVCDRRNSKTFSRTAYTKGIVIIKCDGCENNHLIADNLGWFQHVKGKNIEEILAEKGEEVKKQIEEGTLEIDSKINICKDIKK</sequence>
<keyword evidence="2 4" id="KW-0863">Zinc-finger</keyword>
<reference evidence="6" key="1">
    <citation type="submission" date="2022-08" db="UniProtKB">
        <authorList>
            <consortium name="EnsemblMetazoa"/>
        </authorList>
    </citation>
    <scope>IDENTIFICATION</scope>
    <source>
        <strain evidence="6">05x7-T-G4-1.051#20</strain>
    </source>
</reference>
<dbReference type="Pfam" id="PF05180">
    <property type="entry name" value="zf-DNL"/>
    <property type="match status" value="1"/>
</dbReference>
<evidence type="ECO:0000313" key="7">
    <source>
        <dbReference type="Proteomes" id="UP000005408"/>
    </source>
</evidence>
<dbReference type="GO" id="GO:0005739">
    <property type="term" value="C:mitochondrion"/>
    <property type="evidence" value="ECO:0007669"/>
    <property type="project" value="TreeGrafter"/>
</dbReference>
<evidence type="ECO:0000256" key="2">
    <source>
        <dbReference type="ARBA" id="ARBA00022771"/>
    </source>
</evidence>
<dbReference type="PANTHER" id="PTHR20922">
    <property type="entry name" value="DNL-TYPE ZINC FINGER PROTEIN"/>
    <property type="match status" value="1"/>
</dbReference>
<proteinExistence type="predicted"/>
<protein>
    <recommendedName>
        <fullName evidence="5">DNL-type domain-containing protein</fullName>
    </recommendedName>
</protein>
<dbReference type="GO" id="GO:0050821">
    <property type="term" value="P:protein stabilization"/>
    <property type="evidence" value="ECO:0007669"/>
    <property type="project" value="TreeGrafter"/>
</dbReference>
<organism evidence="6 7">
    <name type="scientific">Magallana gigas</name>
    <name type="common">Pacific oyster</name>
    <name type="synonym">Crassostrea gigas</name>
    <dbReference type="NCBI Taxonomy" id="29159"/>
    <lineage>
        <taxon>Eukaryota</taxon>
        <taxon>Metazoa</taxon>
        <taxon>Spiralia</taxon>
        <taxon>Lophotrochozoa</taxon>
        <taxon>Mollusca</taxon>
        <taxon>Bivalvia</taxon>
        <taxon>Autobranchia</taxon>
        <taxon>Pteriomorphia</taxon>
        <taxon>Ostreida</taxon>
        <taxon>Ostreoidea</taxon>
        <taxon>Ostreidae</taxon>
        <taxon>Magallana</taxon>
    </lineage>
</organism>
<dbReference type="InterPro" id="IPR024158">
    <property type="entry name" value="Mt_import_TIM15"/>
</dbReference>
<evidence type="ECO:0000313" key="6">
    <source>
        <dbReference type="EnsemblMetazoa" id="G26339.1:cds"/>
    </source>
</evidence>
<dbReference type="GO" id="GO:0008270">
    <property type="term" value="F:zinc ion binding"/>
    <property type="evidence" value="ECO:0007669"/>
    <property type="project" value="UniProtKB-KW"/>
</dbReference>
<accession>A0A8W8L2R0</accession>
<dbReference type="PROSITE" id="PS51501">
    <property type="entry name" value="ZF_DNL"/>
    <property type="match status" value="1"/>
</dbReference>
<dbReference type="GO" id="GO:0006457">
    <property type="term" value="P:protein folding"/>
    <property type="evidence" value="ECO:0007669"/>
    <property type="project" value="TreeGrafter"/>
</dbReference>
<feature type="domain" description="DNL-type" evidence="5">
    <location>
        <begin position="75"/>
        <end position="169"/>
    </location>
</feature>